<dbReference type="EMBL" id="WSZM01000434">
    <property type="protein sequence ID" value="KAF4033167.1"/>
    <property type="molecule type" value="Genomic_DNA"/>
</dbReference>
<dbReference type="InterPro" id="IPR001680">
    <property type="entry name" value="WD40_rpt"/>
</dbReference>
<sequence length="474" mass="52497">MDSILEYASSPSPPSSPRCDSAPALSSLSGALPQTASDAIVKRLLVAQRLACQSRLFAHRSTREEDTFAFRGYAAKRRRRDRQSKVNSPQSISSTTVKSAGSISSDSRLFEDDEEIPIMSTSDSKLEKMLPLRRQNRLRFIGHSKAINELQWHPTYPQLFLSASMDATVRVWKTFAGDKDKCQRVLTHHSLGVKSAKWSLDGRHILTGGYDGWCCYIDAETGQTQTVLRRPDVGTVSTSIERITTVHFHPTEPNSLLLGTDTGRIYSHDLREKTPQYPVATFTKSFGDVHDLLFLGDDGQCFVSSAGVTRRDASNQTLLVWDLRSATLLYDRLDDNMLAHTCLRAHPNKHYFVAQCVGNYASLYSTRAPYKRVKGRSISGHRPPLQFSGGHEVEGYKIQCSFSSDGSLWASGDATGRVVIYRTADKRGVLESYQLYGKSTSCLCAEFSPSSVESLNSRLALLAGSSAGDIDLFQ</sequence>
<feature type="repeat" description="WD" evidence="1">
    <location>
        <begin position="140"/>
        <end position="173"/>
    </location>
</feature>
<accession>A0A833SE51</accession>
<evidence type="ECO:0000256" key="2">
    <source>
        <dbReference type="SAM" id="MobiDB-lite"/>
    </source>
</evidence>
<dbReference type="InterPro" id="IPR015943">
    <property type="entry name" value="WD40/YVTN_repeat-like_dom_sf"/>
</dbReference>
<feature type="region of interest" description="Disordered" evidence="2">
    <location>
        <begin position="79"/>
        <end position="106"/>
    </location>
</feature>
<dbReference type="PANTHER" id="PTHR44566:SF1">
    <property type="entry name" value="WD REPEAT-CONTAINING PROTEIN 25"/>
    <property type="match status" value="1"/>
</dbReference>
<dbReference type="Pfam" id="PF00400">
    <property type="entry name" value="WD40"/>
    <property type="match status" value="2"/>
</dbReference>
<organism evidence="3 5">
    <name type="scientific">Phytophthora infestans</name>
    <name type="common">Potato late blight agent</name>
    <name type="synonym">Botrytis infestans</name>
    <dbReference type="NCBI Taxonomy" id="4787"/>
    <lineage>
        <taxon>Eukaryota</taxon>
        <taxon>Sar</taxon>
        <taxon>Stramenopiles</taxon>
        <taxon>Oomycota</taxon>
        <taxon>Peronosporomycetes</taxon>
        <taxon>Peronosporales</taxon>
        <taxon>Peronosporaceae</taxon>
        <taxon>Phytophthora</taxon>
    </lineage>
</organism>
<comment type="caution">
    <text evidence="3">The sequence shown here is derived from an EMBL/GenBank/DDBJ whole genome shotgun (WGS) entry which is preliminary data.</text>
</comment>
<evidence type="ECO:0000313" key="4">
    <source>
        <dbReference type="EMBL" id="KAF4142920.1"/>
    </source>
</evidence>
<keyword evidence="5" id="KW-1185">Reference proteome</keyword>
<dbReference type="AlphaFoldDB" id="A0A833SE51"/>
<evidence type="ECO:0000313" key="3">
    <source>
        <dbReference type="EMBL" id="KAF4033167.1"/>
    </source>
</evidence>
<dbReference type="Proteomes" id="UP000704712">
    <property type="component" value="Unassembled WGS sequence"/>
</dbReference>
<dbReference type="InterPro" id="IPR036322">
    <property type="entry name" value="WD40_repeat_dom_sf"/>
</dbReference>
<feature type="region of interest" description="Disordered" evidence="2">
    <location>
        <begin position="1"/>
        <end position="23"/>
    </location>
</feature>
<proteinExistence type="predicted"/>
<dbReference type="SUPFAM" id="SSF50978">
    <property type="entry name" value="WD40 repeat-like"/>
    <property type="match status" value="1"/>
</dbReference>
<dbReference type="InterPro" id="IPR053053">
    <property type="entry name" value="WD_repeat_protein"/>
</dbReference>
<dbReference type="EMBL" id="JAACNO010001130">
    <property type="protein sequence ID" value="KAF4142920.1"/>
    <property type="molecule type" value="Genomic_DNA"/>
</dbReference>
<keyword evidence="1" id="KW-0853">WD repeat</keyword>
<dbReference type="Gene3D" id="2.130.10.10">
    <property type="entry name" value="YVTN repeat-like/Quinoprotein amine dehydrogenase"/>
    <property type="match status" value="1"/>
</dbReference>
<gene>
    <name evidence="3" type="ORF">GN244_ATG14864</name>
    <name evidence="4" type="ORF">GN958_ATG07906</name>
</gene>
<protein>
    <submittedName>
        <fullName evidence="3 4">WD domain G-beta repeat</fullName>
    </submittedName>
</protein>
<dbReference type="PANTHER" id="PTHR44566">
    <property type="entry name" value="TRANSDUCIN/WD40 REPEAT-LIKE SUPERFAMILY PROTEIN"/>
    <property type="match status" value="1"/>
</dbReference>
<name>A0A833SE51_PHYIN</name>
<dbReference type="Proteomes" id="UP000602510">
    <property type="component" value="Unassembled WGS sequence"/>
</dbReference>
<dbReference type="PROSITE" id="PS50294">
    <property type="entry name" value="WD_REPEATS_REGION"/>
    <property type="match status" value="1"/>
</dbReference>
<dbReference type="PROSITE" id="PS50082">
    <property type="entry name" value="WD_REPEATS_2"/>
    <property type="match status" value="1"/>
</dbReference>
<evidence type="ECO:0000313" key="5">
    <source>
        <dbReference type="Proteomes" id="UP000602510"/>
    </source>
</evidence>
<dbReference type="SMART" id="SM00320">
    <property type="entry name" value="WD40"/>
    <property type="match status" value="5"/>
</dbReference>
<evidence type="ECO:0000256" key="1">
    <source>
        <dbReference type="PROSITE-ProRule" id="PRU00221"/>
    </source>
</evidence>
<reference evidence="3" key="1">
    <citation type="submission" date="2020-04" db="EMBL/GenBank/DDBJ databases">
        <title>Hybrid Assembly of Korean Phytophthora infestans isolates.</title>
        <authorList>
            <person name="Prokchorchik M."/>
            <person name="Lee Y."/>
            <person name="Seo J."/>
            <person name="Cho J.-H."/>
            <person name="Park Y.-E."/>
            <person name="Jang D.-C."/>
            <person name="Im J.-S."/>
            <person name="Choi J.-G."/>
            <person name="Park H.-J."/>
            <person name="Lee G.-B."/>
            <person name="Lee Y.-G."/>
            <person name="Hong S.-Y."/>
            <person name="Cho K."/>
            <person name="Sohn K.H."/>
        </authorList>
    </citation>
    <scope>NUCLEOTIDE SEQUENCE</scope>
    <source>
        <strain evidence="3">KR_1_A1</strain>
        <strain evidence="4">KR_2_A2</strain>
    </source>
</reference>
<feature type="compositionally biased region" description="Polar residues" evidence="2">
    <location>
        <begin position="85"/>
        <end position="106"/>
    </location>
</feature>